<dbReference type="CDD" id="cd09024">
    <property type="entry name" value="Aldose_epim_lacX"/>
    <property type="match status" value="1"/>
</dbReference>
<dbReference type="Proteomes" id="UP000219281">
    <property type="component" value="Unassembled WGS sequence"/>
</dbReference>
<dbReference type="Pfam" id="PF01263">
    <property type="entry name" value="Aldose_epim"/>
    <property type="match status" value="1"/>
</dbReference>
<evidence type="ECO:0000256" key="1">
    <source>
        <dbReference type="ARBA" id="ARBA00001913"/>
    </source>
</evidence>
<dbReference type="SUPFAM" id="SSF74650">
    <property type="entry name" value="Galactose mutarotase-like"/>
    <property type="match status" value="1"/>
</dbReference>
<name>A0A286A7S0_9SPHI</name>
<accession>A0A286A7S0</accession>
<organism evidence="4 5">
    <name type="scientific">Pedobacter xixiisoli</name>
    <dbReference type="NCBI Taxonomy" id="1476464"/>
    <lineage>
        <taxon>Bacteria</taxon>
        <taxon>Pseudomonadati</taxon>
        <taxon>Bacteroidota</taxon>
        <taxon>Sphingobacteriia</taxon>
        <taxon>Sphingobacteriales</taxon>
        <taxon>Sphingobacteriaceae</taxon>
        <taxon>Pedobacter</taxon>
    </lineage>
</organism>
<dbReference type="RefSeq" id="WP_097132587.1">
    <property type="nucleotide sequence ID" value="NZ_OCMT01000003.1"/>
</dbReference>
<dbReference type="InterPro" id="IPR008183">
    <property type="entry name" value="Aldose_1/G6P_1-epimerase"/>
</dbReference>
<evidence type="ECO:0000313" key="5">
    <source>
        <dbReference type="Proteomes" id="UP000219281"/>
    </source>
</evidence>
<reference evidence="5" key="1">
    <citation type="submission" date="2017-09" db="EMBL/GenBank/DDBJ databases">
        <authorList>
            <person name="Varghese N."/>
            <person name="Submissions S."/>
        </authorList>
    </citation>
    <scope>NUCLEOTIDE SEQUENCE [LARGE SCALE GENOMIC DNA]</scope>
    <source>
        <strain evidence="5">CGMCC 1.12803</strain>
    </source>
</reference>
<dbReference type="AlphaFoldDB" id="A0A286A7S0"/>
<dbReference type="PANTHER" id="PTHR11122:SF13">
    <property type="entry name" value="GLUCOSE-6-PHOSPHATE 1-EPIMERASE"/>
    <property type="match status" value="1"/>
</dbReference>
<dbReference type="InterPro" id="IPR011013">
    <property type="entry name" value="Gal_mutarotase_sf_dom"/>
</dbReference>
<keyword evidence="5" id="KW-1185">Reference proteome</keyword>
<dbReference type="Gene3D" id="2.70.98.10">
    <property type="match status" value="1"/>
</dbReference>
<dbReference type="GO" id="GO:0016853">
    <property type="term" value="F:isomerase activity"/>
    <property type="evidence" value="ECO:0007669"/>
    <property type="project" value="InterPro"/>
</dbReference>
<dbReference type="EMBL" id="OCMT01000003">
    <property type="protein sequence ID" value="SOD17939.1"/>
    <property type="molecule type" value="Genomic_DNA"/>
</dbReference>
<dbReference type="InterPro" id="IPR014718">
    <property type="entry name" value="GH-type_carb-bd"/>
</dbReference>
<sequence length="289" mass="33156">MIVSIRNEHLAIDFSTKGAELKSIVGIDSSVNYMWRGDAQFWGKFSPVLFPIVGALKENTYEYQGDKYNLSRHGFARDMEFAYELIGTTEIAFKLRHTEETLKNYPFEFELTLRYRLSGASLQCTYQVVNPSDKTMLFSIGGHPAFAAPLNSEGTYTDYYLQFNNDDEVTFHHIEDNLIADETTTIQLKDKVLPLTHELFYGDALVFKNLKSNHIRLLNTKNYNGLNFHFEGFPYFGIWAAIDADFVCLEPWCGVADGVNHNQQLEDKEGIEKLAAGETWERSWEVCCF</sequence>
<dbReference type="InterPro" id="IPR037481">
    <property type="entry name" value="LacX"/>
</dbReference>
<protein>
    <submittedName>
        <fullName evidence="4">Galactose mutarotase</fullName>
    </submittedName>
</protein>
<evidence type="ECO:0000256" key="3">
    <source>
        <dbReference type="ARBA" id="ARBA00022837"/>
    </source>
</evidence>
<keyword evidence="3" id="KW-0106">Calcium</keyword>
<dbReference type="GO" id="GO:0005975">
    <property type="term" value="P:carbohydrate metabolic process"/>
    <property type="evidence" value="ECO:0007669"/>
    <property type="project" value="InterPro"/>
</dbReference>
<evidence type="ECO:0000313" key="4">
    <source>
        <dbReference type="EMBL" id="SOD17939.1"/>
    </source>
</evidence>
<evidence type="ECO:0000256" key="2">
    <source>
        <dbReference type="ARBA" id="ARBA00011245"/>
    </source>
</evidence>
<dbReference type="OrthoDB" id="9795355at2"/>
<comment type="subunit">
    <text evidence="2">Monomer.</text>
</comment>
<dbReference type="PANTHER" id="PTHR11122">
    <property type="entry name" value="APOSPORY-ASSOCIATED PROTEIN C-RELATED"/>
    <property type="match status" value="1"/>
</dbReference>
<comment type="cofactor">
    <cofactor evidence="1">
        <name>Ca(2+)</name>
        <dbReference type="ChEBI" id="CHEBI:29108"/>
    </cofactor>
</comment>
<proteinExistence type="predicted"/>
<gene>
    <name evidence="4" type="ORF">SAMN06297358_2748</name>
</gene>
<dbReference type="GO" id="GO:0030246">
    <property type="term" value="F:carbohydrate binding"/>
    <property type="evidence" value="ECO:0007669"/>
    <property type="project" value="InterPro"/>
</dbReference>